<dbReference type="InterPro" id="IPR017585">
    <property type="entry name" value="SAF_FlgA"/>
</dbReference>
<name>A0A518ARV1_9BACT</name>
<dbReference type="RefSeq" id="WP_145248631.1">
    <property type="nucleotide sequence ID" value="NZ_CP036278.1"/>
</dbReference>
<dbReference type="AlphaFoldDB" id="A0A518ARV1"/>
<gene>
    <name evidence="7" type="ORF">Pan181_36620</name>
</gene>
<keyword evidence="7" id="KW-0969">Cilium</keyword>
<dbReference type="GO" id="GO:0044780">
    <property type="term" value="P:bacterial-type flagellum assembly"/>
    <property type="evidence" value="ECO:0007669"/>
    <property type="project" value="InterPro"/>
</dbReference>
<evidence type="ECO:0000256" key="1">
    <source>
        <dbReference type="ARBA" id="ARBA00004418"/>
    </source>
</evidence>
<keyword evidence="7" id="KW-0966">Cell projection</keyword>
<evidence type="ECO:0000256" key="3">
    <source>
        <dbReference type="ARBA" id="ARBA00022764"/>
    </source>
</evidence>
<sequence length="394" mass="42315" precursor="true">MNNIRHITGTLLTLLLLALSANTASGVDIMLREKVTPVKSVIVLGDIADVQNGSYAQLQRLKLTPLWVAPPVGEVRHVTPRQVFDALVSRGYQTGDLNVAGAPRVMIGWQEKAVEPVKETQSLPTTSAPPRRSIGYTAGPVTGSYTPPKTQARQQVGLTAVEQEQLNQEAKQAVVEYLEAQTGLYGLVEVDLELPKRYAELIAQRSGKLVISGGREPWIGRQTISLEFTTDRGPLKLSLPVASYDMTPVLVAIRPIDRGQLITAADVAVQTPVHKARISAGQTKIYRIEEALGKEASRSFRADDLVTMESCLQPTMVERNALVEVIASGGGITVRRQAKALGAARLGDVIEVELLDGSREKLVGRVVGANKLATIGTPLSSPSPVPGQATAGYR</sequence>
<dbReference type="PANTHER" id="PTHR36307:SF1">
    <property type="entry name" value="FLAGELLA BASAL BODY P-RING FORMATION PROTEIN FLGA"/>
    <property type="match status" value="1"/>
</dbReference>
<proteinExistence type="predicted"/>
<accession>A0A518ARV1</accession>
<comment type="subcellular location">
    <subcellularLocation>
        <location evidence="1">Periplasm</location>
    </subcellularLocation>
</comment>
<dbReference type="InterPro" id="IPR039246">
    <property type="entry name" value="Flagellar_FlgA"/>
</dbReference>
<dbReference type="Gene3D" id="3.90.1210.10">
    <property type="entry name" value="Antifreeze-like/N-acetylneuraminic acid synthase C-terminal domain"/>
    <property type="match status" value="1"/>
</dbReference>
<dbReference type="KEGG" id="amuc:Pan181_36620"/>
<evidence type="ECO:0000313" key="8">
    <source>
        <dbReference type="Proteomes" id="UP000315750"/>
    </source>
</evidence>
<dbReference type="Proteomes" id="UP000315750">
    <property type="component" value="Chromosome"/>
</dbReference>
<dbReference type="CDD" id="cd11614">
    <property type="entry name" value="SAF_CpaB_FlgA_like"/>
    <property type="match status" value="1"/>
</dbReference>
<feature type="chain" id="PRO_5021740038" evidence="5">
    <location>
        <begin position="27"/>
        <end position="394"/>
    </location>
</feature>
<evidence type="ECO:0000313" key="7">
    <source>
        <dbReference type="EMBL" id="QDU57446.1"/>
    </source>
</evidence>
<feature type="region of interest" description="Disordered" evidence="4">
    <location>
        <begin position="118"/>
        <end position="148"/>
    </location>
</feature>
<dbReference type="Pfam" id="PF13144">
    <property type="entry name" value="ChapFlgA"/>
    <property type="match status" value="1"/>
</dbReference>
<dbReference type="OrthoDB" id="247482at2"/>
<evidence type="ECO:0000259" key="6">
    <source>
        <dbReference type="SMART" id="SM00858"/>
    </source>
</evidence>
<evidence type="ECO:0000256" key="4">
    <source>
        <dbReference type="SAM" id="MobiDB-lite"/>
    </source>
</evidence>
<keyword evidence="2 5" id="KW-0732">Signal</keyword>
<dbReference type="Gene3D" id="2.30.30.760">
    <property type="match status" value="1"/>
</dbReference>
<reference evidence="7 8" key="1">
    <citation type="submission" date="2019-02" db="EMBL/GenBank/DDBJ databases">
        <title>Deep-cultivation of Planctomycetes and their phenomic and genomic characterization uncovers novel biology.</title>
        <authorList>
            <person name="Wiegand S."/>
            <person name="Jogler M."/>
            <person name="Boedeker C."/>
            <person name="Pinto D."/>
            <person name="Vollmers J."/>
            <person name="Rivas-Marin E."/>
            <person name="Kohn T."/>
            <person name="Peeters S.H."/>
            <person name="Heuer A."/>
            <person name="Rast P."/>
            <person name="Oberbeckmann S."/>
            <person name="Bunk B."/>
            <person name="Jeske O."/>
            <person name="Meyerdierks A."/>
            <person name="Storesund J.E."/>
            <person name="Kallscheuer N."/>
            <person name="Luecker S."/>
            <person name="Lage O.M."/>
            <person name="Pohl T."/>
            <person name="Merkel B.J."/>
            <person name="Hornburger P."/>
            <person name="Mueller R.-W."/>
            <person name="Bruemmer F."/>
            <person name="Labrenz M."/>
            <person name="Spormann A.M."/>
            <person name="Op den Camp H."/>
            <person name="Overmann J."/>
            <person name="Amann R."/>
            <person name="Jetten M.S.M."/>
            <person name="Mascher T."/>
            <person name="Medema M.H."/>
            <person name="Devos D.P."/>
            <person name="Kaster A.-K."/>
            <person name="Ovreas L."/>
            <person name="Rohde M."/>
            <person name="Galperin M.Y."/>
            <person name="Jogler C."/>
        </authorList>
    </citation>
    <scope>NUCLEOTIDE SEQUENCE [LARGE SCALE GENOMIC DNA]</scope>
    <source>
        <strain evidence="7 8">Pan181</strain>
    </source>
</reference>
<feature type="domain" description="SAF" evidence="6">
    <location>
        <begin position="247"/>
        <end position="312"/>
    </location>
</feature>
<organism evidence="7 8">
    <name type="scientific">Aeoliella mucimassa</name>
    <dbReference type="NCBI Taxonomy" id="2527972"/>
    <lineage>
        <taxon>Bacteria</taxon>
        <taxon>Pseudomonadati</taxon>
        <taxon>Planctomycetota</taxon>
        <taxon>Planctomycetia</taxon>
        <taxon>Pirellulales</taxon>
        <taxon>Lacipirellulaceae</taxon>
        <taxon>Aeoliella</taxon>
    </lineage>
</organism>
<dbReference type="GO" id="GO:0042597">
    <property type="term" value="C:periplasmic space"/>
    <property type="evidence" value="ECO:0007669"/>
    <property type="project" value="UniProtKB-SubCell"/>
</dbReference>
<dbReference type="PANTHER" id="PTHR36307">
    <property type="entry name" value="FLAGELLA BASAL BODY P-RING FORMATION PROTEIN FLGA"/>
    <property type="match status" value="1"/>
</dbReference>
<keyword evidence="3" id="KW-0574">Periplasm</keyword>
<protein>
    <submittedName>
        <fullName evidence="7">Flagellar basal body P-ring biosynthesis protein FlgA</fullName>
    </submittedName>
</protein>
<dbReference type="NCBIfam" id="TIGR03170">
    <property type="entry name" value="flgA_cterm"/>
    <property type="match status" value="1"/>
</dbReference>
<feature type="signal peptide" evidence="5">
    <location>
        <begin position="1"/>
        <end position="26"/>
    </location>
</feature>
<feature type="compositionally biased region" description="Polar residues" evidence="4">
    <location>
        <begin position="119"/>
        <end position="128"/>
    </location>
</feature>
<evidence type="ECO:0000256" key="2">
    <source>
        <dbReference type="ARBA" id="ARBA00022729"/>
    </source>
</evidence>
<dbReference type="InterPro" id="IPR013974">
    <property type="entry name" value="SAF"/>
</dbReference>
<evidence type="ECO:0000256" key="5">
    <source>
        <dbReference type="SAM" id="SignalP"/>
    </source>
</evidence>
<keyword evidence="7" id="KW-0282">Flagellum</keyword>
<keyword evidence="8" id="KW-1185">Reference proteome</keyword>
<dbReference type="EMBL" id="CP036278">
    <property type="protein sequence ID" value="QDU57446.1"/>
    <property type="molecule type" value="Genomic_DNA"/>
</dbReference>
<dbReference type="SMART" id="SM00858">
    <property type="entry name" value="SAF"/>
    <property type="match status" value="1"/>
</dbReference>